<accession>A0AC34FL76</accession>
<organism evidence="1 2">
    <name type="scientific">Panagrolaimus sp. ES5</name>
    <dbReference type="NCBI Taxonomy" id="591445"/>
    <lineage>
        <taxon>Eukaryota</taxon>
        <taxon>Metazoa</taxon>
        <taxon>Ecdysozoa</taxon>
        <taxon>Nematoda</taxon>
        <taxon>Chromadorea</taxon>
        <taxon>Rhabditida</taxon>
        <taxon>Tylenchina</taxon>
        <taxon>Panagrolaimomorpha</taxon>
        <taxon>Panagrolaimoidea</taxon>
        <taxon>Panagrolaimidae</taxon>
        <taxon>Panagrolaimus</taxon>
    </lineage>
</organism>
<proteinExistence type="predicted"/>
<name>A0AC34FL76_9BILA</name>
<protein>
    <submittedName>
        <fullName evidence="2">Uncharacterized protein</fullName>
    </submittedName>
</protein>
<dbReference type="Proteomes" id="UP000887579">
    <property type="component" value="Unplaced"/>
</dbReference>
<dbReference type="WBParaSite" id="ES5_v2.g17839.t1">
    <property type="protein sequence ID" value="ES5_v2.g17839.t1"/>
    <property type="gene ID" value="ES5_v2.g17839"/>
</dbReference>
<reference evidence="2" key="1">
    <citation type="submission" date="2022-11" db="UniProtKB">
        <authorList>
            <consortium name="WormBaseParasite"/>
        </authorList>
    </citation>
    <scope>IDENTIFICATION</scope>
</reference>
<evidence type="ECO:0000313" key="2">
    <source>
        <dbReference type="WBParaSite" id="ES5_v2.g17839.t1"/>
    </source>
</evidence>
<evidence type="ECO:0000313" key="1">
    <source>
        <dbReference type="Proteomes" id="UP000887579"/>
    </source>
</evidence>
<sequence>MTKVINEDCRLDVSHSGYSRHNHSRGYGARRDYDDENYPRLGYRGYANQVSTRGRYGGGGYGQRSSDAW</sequence>